<dbReference type="Proteomes" id="UP000245383">
    <property type="component" value="Unassembled WGS sequence"/>
</dbReference>
<reference evidence="2 3" key="1">
    <citation type="journal article" date="2018" name="MBio">
        <title>Comparative Genomics Reveals the Core Gene Toolbox for the Fungus-Insect Symbiosis.</title>
        <authorList>
            <person name="Wang Y."/>
            <person name="Stata M."/>
            <person name="Wang W."/>
            <person name="Stajich J.E."/>
            <person name="White M.M."/>
            <person name="Moncalvo J.M."/>
        </authorList>
    </citation>
    <scope>NUCLEOTIDE SEQUENCE [LARGE SCALE GENOMIC DNA]</scope>
    <source>
        <strain evidence="2 3">SWE-8-4</strain>
    </source>
</reference>
<organism evidence="2 3">
    <name type="scientific">Smittium simulii</name>
    <dbReference type="NCBI Taxonomy" id="133385"/>
    <lineage>
        <taxon>Eukaryota</taxon>
        <taxon>Fungi</taxon>
        <taxon>Fungi incertae sedis</taxon>
        <taxon>Zoopagomycota</taxon>
        <taxon>Kickxellomycotina</taxon>
        <taxon>Harpellomycetes</taxon>
        <taxon>Harpellales</taxon>
        <taxon>Legeriomycetaceae</taxon>
        <taxon>Smittium</taxon>
    </lineage>
</organism>
<keyword evidence="3" id="KW-1185">Reference proteome</keyword>
<name>A0A2T9Y2C4_9FUNG</name>
<dbReference type="EMBL" id="MBFR01000661">
    <property type="protein sequence ID" value="PVU86506.1"/>
    <property type="molecule type" value="Genomic_DNA"/>
</dbReference>
<accession>A0A2T9Y2C4</accession>
<protein>
    <submittedName>
        <fullName evidence="2">Uncharacterized protein</fullName>
    </submittedName>
</protein>
<feature type="region of interest" description="Disordered" evidence="1">
    <location>
        <begin position="69"/>
        <end position="94"/>
    </location>
</feature>
<feature type="non-terminal residue" evidence="2">
    <location>
        <position position="1"/>
    </location>
</feature>
<dbReference type="AlphaFoldDB" id="A0A2T9Y2C4"/>
<evidence type="ECO:0000313" key="3">
    <source>
        <dbReference type="Proteomes" id="UP000245383"/>
    </source>
</evidence>
<sequence length="94" mass="10329">NANKKNTETDTLKKILDSDLDSDANFIITSNHINQTNAPQIKKNNNQGHAIDPSTNIVNISGEDQDAIMDDKNDTKPGITKNNANAEKKNNLKL</sequence>
<evidence type="ECO:0000256" key="1">
    <source>
        <dbReference type="SAM" id="MobiDB-lite"/>
    </source>
</evidence>
<gene>
    <name evidence="2" type="ORF">BB561_006688</name>
</gene>
<evidence type="ECO:0000313" key="2">
    <source>
        <dbReference type="EMBL" id="PVU86506.1"/>
    </source>
</evidence>
<comment type="caution">
    <text evidence="2">The sequence shown here is derived from an EMBL/GenBank/DDBJ whole genome shotgun (WGS) entry which is preliminary data.</text>
</comment>
<proteinExistence type="predicted"/>